<dbReference type="EMBL" id="KQ964432">
    <property type="protein sequence ID" value="KXN73712.1"/>
    <property type="molecule type" value="Genomic_DNA"/>
</dbReference>
<dbReference type="InterPro" id="IPR032675">
    <property type="entry name" value="LRR_dom_sf"/>
</dbReference>
<dbReference type="Proteomes" id="UP000070444">
    <property type="component" value="Unassembled WGS sequence"/>
</dbReference>
<dbReference type="SUPFAM" id="SSF52047">
    <property type="entry name" value="RNI-like"/>
    <property type="match status" value="1"/>
</dbReference>
<protein>
    <recommendedName>
        <fullName evidence="3">F-box domain-containing protein</fullName>
    </recommendedName>
</protein>
<dbReference type="AlphaFoldDB" id="A0A137PFF0"/>
<sequence length="232" mass="27510">MNKHTIHHLQDYNLTPQHIPSLKTLHYSSNSPLELTNFIDLNPQLKSIRVHQGQISDNTYTKLSSHNQIKQLFIESFEFTRNYIFKLPVIFSLKSLCIRLDDDFDYSMELINAFPNITRFSVKYNYVVDNLNILWFSSKFQKLKYLRLEFVEGLEADDKFDFPKFCELEVLEFICADEGVFNCEELGEGNKLKLIKFYDYPASKGIPIGYKINEVRNWKILSYNDSRVYYKH</sequence>
<evidence type="ECO:0008006" key="3">
    <source>
        <dbReference type="Google" id="ProtNLM"/>
    </source>
</evidence>
<keyword evidence="2" id="KW-1185">Reference proteome</keyword>
<evidence type="ECO:0000313" key="2">
    <source>
        <dbReference type="Proteomes" id="UP000070444"/>
    </source>
</evidence>
<gene>
    <name evidence="1" type="ORF">CONCODRAFT_68062</name>
</gene>
<proteinExistence type="predicted"/>
<reference evidence="1 2" key="1">
    <citation type="journal article" date="2015" name="Genome Biol. Evol.">
        <title>Phylogenomic analyses indicate that early fungi evolved digesting cell walls of algal ancestors of land plants.</title>
        <authorList>
            <person name="Chang Y."/>
            <person name="Wang S."/>
            <person name="Sekimoto S."/>
            <person name="Aerts A.L."/>
            <person name="Choi C."/>
            <person name="Clum A."/>
            <person name="LaButti K.M."/>
            <person name="Lindquist E.A."/>
            <person name="Yee Ngan C."/>
            <person name="Ohm R.A."/>
            <person name="Salamov A.A."/>
            <person name="Grigoriev I.V."/>
            <person name="Spatafora J.W."/>
            <person name="Berbee M.L."/>
        </authorList>
    </citation>
    <scope>NUCLEOTIDE SEQUENCE [LARGE SCALE GENOMIC DNA]</scope>
    <source>
        <strain evidence="1 2">NRRL 28638</strain>
    </source>
</reference>
<organism evidence="1 2">
    <name type="scientific">Conidiobolus coronatus (strain ATCC 28846 / CBS 209.66 / NRRL 28638)</name>
    <name type="common">Delacroixia coronata</name>
    <dbReference type="NCBI Taxonomy" id="796925"/>
    <lineage>
        <taxon>Eukaryota</taxon>
        <taxon>Fungi</taxon>
        <taxon>Fungi incertae sedis</taxon>
        <taxon>Zoopagomycota</taxon>
        <taxon>Entomophthoromycotina</taxon>
        <taxon>Entomophthoromycetes</taxon>
        <taxon>Entomophthorales</taxon>
        <taxon>Ancylistaceae</taxon>
        <taxon>Conidiobolus</taxon>
    </lineage>
</organism>
<dbReference type="Gene3D" id="3.80.10.10">
    <property type="entry name" value="Ribonuclease Inhibitor"/>
    <property type="match status" value="1"/>
</dbReference>
<name>A0A137PFF0_CONC2</name>
<accession>A0A137PFF0</accession>
<evidence type="ECO:0000313" key="1">
    <source>
        <dbReference type="EMBL" id="KXN73712.1"/>
    </source>
</evidence>